<dbReference type="SUPFAM" id="SSF52540">
    <property type="entry name" value="P-loop containing nucleoside triphosphate hydrolases"/>
    <property type="match status" value="1"/>
</dbReference>
<sequence>MQLVLVTGSGSKVGKTTLGTMLVGKLARRGQRVAVVKHVHHGVDYRVKDTGRYLGAGALRVAALGPGEYMVVEKRRIGLWEALSLLGGADVVVVEGFREQLGEVLGRGGCAVYIAREPGEEPPVRSEKLVVTDSSELERALRTVLELLDRGLCQANWQQSP</sequence>
<accession>A0ABN6ZNC8</accession>
<dbReference type="InterPro" id="IPR052539">
    <property type="entry name" value="MGD_biosynthesis_adapter"/>
</dbReference>
<evidence type="ECO:0000259" key="1">
    <source>
        <dbReference type="Pfam" id="PF03205"/>
    </source>
</evidence>
<dbReference type="Gene3D" id="3.40.50.300">
    <property type="entry name" value="P-loop containing nucleotide triphosphate hydrolases"/>
    <property type="match status" value="1"/>
</dbReference>
<dbReference type="EMBL" id="AP028907">
    <property type="protein sequence ID" value="BES81747.1"/>
    <property type="molecule type" value="Genomic_DNA"/>
</dbReference>
<dbReference type="PANTHER" id="PTHR40072">
    <property type="entry name" value="MOLYBDOPTERIN-GUANINE DINUCLEOTIDE BIOSYNTHESIS ADAPTER PROTEIN-RELATED"/>
    <property type="match status" value="1"/>
</dbReference>
<proteinExistence type="predicted"/>
<protein>
    <recommendedName>
        <fullName evidence="1">Molybdopterin-guanine dinucleotide biosynthesis protein B (MobB) domain-containing protein</fullName>
    </recommendedName>
</protein>
<evidence type="ECO:0000313" key="2">
    <source>
        <dbReference type="EMBL" id="BES81747.1"/>
    </source>
</evidence>
<reference evidence="2 3" key="1">
    <citation type="submission" date="2023-09" db="EMBL/GenBank/DDBJ databases">
        <title>Pyrofollis japonicus gen. nov. sp. nov., a novel member of the family Pyrodictiaceae isolated from the Iheya North hydrothermal field.</title>
        <authorList>
            <person name="Miyazaki U."/>
            <person name="Sanari M."/>
            <person name="Tame A."/>
            <person name="Kitajima M."/>
            <person name="Okamoto A."/>
            <person name="Sawayama S."/>
            <person name="Miyazaki J."/>
            <person name="Takai K."/>
            <person name="Nakagawa S."/>
        </authorList>
    </citation>
    <scope>NUCLEOTIDE SEQUENCE [LARGE SCALE GENOMIC DNA]</scope>
    <source>
        <strain evidence="2 3">AV2</strain>
    </source>
</reference>
<dbReference type="GeneID" id="89289329"/>
<dbReference type="RefSeq" id="WP_338248428.1">
    <property type="nucleotide sequence ID" value="NZ_AP028907.1"/>
</dbReference>
<evidence type="ECO:0000313" key="3">
    <source>
        <dbReference type="Proteomes" id="UP001341135"/>
    </source>
</evidence>
<dbReference type="InterPro" id="IPR004435">
    <property type="entry name" value="MobB_dom"/>
</dbReference>
<organism evidence="2 3">
    <name type="scientific">Pyrodictium abyssi</name>
    <dbReference type="NCBI Taxonomy" id="54256"/>
    <lineage>
        <taxon>Archaea</taxon>
        <taxon>Thermoproteota</taxon>
        <taxon>Thermoprotei</taxon>
        <taxon>Desulfurococcales</taxon>
        <taxon>Pyrodictiaceae</taxon>
        <taxon>Pyrodictium</taxon>
    </lineage>
</organism>
<gene>
    <name evidence="2" type="ORF">PABY_13140</name>
</gene>
<dbReference type="Proteomes" id="UP001341135">
    <property type="component" value="Chromosome"/>
</dbReference>
<feature type="domain" description="Molybdopterin-guanine dinucleotide biosynthesis protein B (MobB)" evidence="1">
    <location>
        <begin position="10"/>
        <end position="100"/>
    </location>
</feature>
<dbReference type="PANTHER" id="PTHR40072:SF1">
    <property type="entry name" value="MOLYBDOPTERIN-GUANINE DINUCLEOTIDE BIOSYNTHESIS ADAPTER PROTEIN"/>
    <property type="match status" value="1"/>
</dbReference>
<dbReference type="InterPro" id="IPR027417">
    <property type="entry name" value="P-loop_NTPase"/>
</dbReference>
<name>A0ABN6ZNC8_9CREN</name>
<dbReference type="Pfam" id="PF03205">
    <property type="entry name" value="MobB"/>
    <property type="match status" value="1"/>
</dbReference>
<keyword evidence="3" id="KW-1185">Reference proteome</keyword>